<dbReference type="Proteomes" id="UP000225706">
    <property type="component" value="Unassembled WGS sequence"/>
</dbReference>
<feature type="compositionally biased region" description="Basic and acidic residues" evidence="1">
    <location>
        <begin position="84"/>
        <end position="94"/>
    </location>
</feature>
<evidence type="ECO:0000313" key="3">
    <source>
        <dbReference type="Proteomes" id="UP000225706"/>
    </source>
</evidence>
<dbReference type="AlphaFoldDB" id="A0A2B4RHU0"/>
<feature type="region of interest" description="Disordered" evidence="1">
    <location>
        <begin position="84"/>
        <end position="201"/>
    </location>
</feature>
<reference evidence="3" key="1">
    <citation type="journal article" date="2017" name="bioRxiv">
        <title>Comparative analysis of the genomes of Stylophora pistillata and Acropora digitifera provides evidence for extensive differences between species of corals.</title>
        <authorList>
            <person name="Voolstra C.R."/>
            <person name="Li Y."/>
            <person name="Liew Y.J."/>
            <person name="Baumgarten S."/>
            <person name="Zoccola D."/>
            <person name="Flot J.-F."/>
            <person name="Tambutte S."/>
            <person name="Allemand D."/>
            <person name="Aranda M."/>
        </authorList>
    </citation>
    <scope>NUCLEOTIDE SEQUENCE [LARGE SCALE GENOMIC DNA]</scope>
</reference>
<evidence type="ECO:0000313" key="2">
    <source>
        <dbReference type="EMBL" id="PFX15835.1"/>
    </source>
</evidence>
<keyword evidence="3" id="KW-1185">Reference proteome</keyword>
<dbReference type="OrthoDB" id="5984216at2759"/>
<name>A0A2B4RHU0_STYPI</name>
<organism evidence="2 3">
    <name type="scientific">Stylophora pistillata</name>
    <name type="common">Smooth cauliflower coral</name>
    <dbReference type="NCBI Taxonomy" id="50429"/>
    <lineage>
        <taxon>Eukaryota</taxon>
        <taxon>Metazoa</taxon>
        <taxon>Cnidaria</taxon>
        <taxon>Anthozoa</taxon>
        <taxon>Hexacorallia</taxon>
        <taxon>Scleractinia</taxon>
        <taxon>Astrocoeniina</taxon>
        <taxon>Pocilloporidae</taxon>
        <taxon>Stylophora</taxon>
    </lineage>
</organism>
<proteinExistence type="predicted"/>
<evidence type="ECO:0000256" key="1">
    <source>
        <dbReference type="SAM" id="MobiDB-lite"/>
    </source>
</evidence>
<sequence>MNQTSTPMPHFETWYLVDYEDDGNLRVLGEDEIRHIFPDEEAEEIQAGDVVSALWLPNGQFYDAKVLQKGADKDELMRERLQLEKAKKNKEKTTKTTQDPKVQKKRKNPKDSADQQKKNKETKDQTQRDREMQQKEKEKEEKKQKKDEEQRKQKFLLEARKAQATKGWSSTNSELTIVSPLNTSFRPEPLHQANRASTHLA</sequence>
<feature type="compositionally biased region" description="Polar residues" evidence="1">
    <location>
        <begin position="166"/>
        <end position="185"/>
    </location>
</feature>
<protein>
    <submittedName>
        <fullName evidence="2">Uncharacterized protein</fullName>
    </submittedName>
</protein>
<comment type="caution">
    <text evidence="2">The sequence shown here is derived from an EMBL/GenBank/DDBJ whole genome shotgun (WGS) entry which is preliminary data.</text>
</comment>
<dbReference type="EMBL" id="LSMT01000604">
    <property type="protein sequence ID" value="PFX15835.1"/>
    <property type="molecule type" value="Genomic_DNA"/>
</dbReference>
<feature type="compositionally biased region" description="Basic and acidic residues" evidence="1">
    <location>
        <begin position="109"/>
        <end position="161"/>
    </location>
</feature>
<gene>
    <name evidence="2" type="ORF">AWC38_SpisGene19924</name>
</gene>
<accession>A0A2B4RHU0</accession>